<feature type="domain" description="SAC" evidence="3">
    <location>
        <begin position="138"/>
        <end position="478"/>
    </location>
</feature>
<dbReference type="PANTHER" id="PTHR45662:SF2">
    <property type="entry name" value="PHOSPHATIDYLINOSITOL-3-PHOSPHATASE SAC1"/>
    <property type="match status" value="1"/>
</dbReference>
<proteinExistence type="predicted"/>
<gene>
    <name evidence="4" type="ORF">RNJ44_00346</name>
</gene>
<keyword evidence="2" id="KW-0472">Membrane</keyword>
<organism evidence="4 5">
    <name type="scientific">Nakaseomyces bracarensis</name>
    <dbReference type="NCBI Taxonomy" id="273131"/>
    <lineage>
        <taxon>Eukaryota</taxon>
        <taxon>Fungi</taxon>
        <taxon>Dikarya</taxon>
        <taxon>Ascomycota</taxon>
        <taxon>Saccharomycotina</taxon>
        <taxon>Saccharomycetes</taxon>
        <taxon>Saccharomycetales</taxon>
        <taxon>Saccharomycetaceae</taxon>
        <taxon>Nakaseomyces</taxon>
    </lineage>
</organism>
<sequence>MSGPLLFARNSEGLFFKAMREDGSIGAGAGAGSGAGSEGKGSGSGSGSGSVVHLSAHDQLVSAVSAGEFPVGSGTSRVAALLGFIRLKLNKYAVIADTVEETGRLNGHVVYRVVQHSVVSAKRSARIDSDEAEYLKLLEMQLKNATLYFSYTYDLTNSVQRNEQLKSGAMWTNCDNRFFWNHYITEELRGLAQEDQSVSRFVQPVIYGYAKIIDTGLNSVPINIGLITRRSILRAGTRYFRRGIDENGNVGNFNETEQILVVRKSGANPEVYSFLQTRGSVPVYWAEINNLKYKPSLVLGDNSTLEPTRKHFDEQIKLYGDNYLVNLVNQKGHELPVKESYEAAVAGLNNPKLHYVYFDFHHECRNMKWHRVKLLIDHLTELGLSNQDYFHKILSADGTTTEKVVNEQKSTVRTNCMDCLDRTNVVQSVLAHWVLQNEFETSGIIQKGEAWEQDKNLLVLLQNLWADNADAVSFSYSGTGALKTDFTRTGKRTKMGAFNDLVNSISRYYQNNLTDGPRQDSYDLFLGTFKPFSTGVVSPFTDRRPLIIQAIPIALYAALTVMGATILFPKGTFTNSKNLLYFVCASMTLAACFQFLIKNGIQYVNWPKLVDVGFLVAMQTHNKEQEFKGFKYKPDPRFKKPSTSKKD</sequence>
<protein>
    <submittedName>
        <fullName evidence="4">Phosphatidylinositol-3-phosphatase SAC1</fullName>
    </submittedName>
</protein>
<dbReference type="PROSITE" id="PS50275">
    <property type="entry name" value="SAC"/>
    <property type="match status" value="1"/>
</dbReference>
<feature type="transmembrane region" description="Helical" evidence="2">
    <location>
        <begin position="579"/>
        <end position="597"/>
    </location>
</feature>
<keyword evidence="5" id="KW-1185">Reference proteome</keyword>
<name>A0ABR4NSD2_9SACH</name>
<evidence type="ECO:0000256" key="1">
    <source>
        <dbReference type="SAM" id="MobiDB-lite"/>
    </source>
</evidence>
<feature type="region of interest" description="Disordered" evidence="1">
    <location>
        <begin position="28"/>
        <end position="51"/>
    </location>
</feature>
<evidence type="ECO:0000256" key="2">
    <source>
        <dbReference type="SAM" id="Phobius"/>
    </source>
</evidence>
<dbReference type="Pfam" id="PF02383">
    <property type="entry name" value="Syja_N"/>
    <property type="match status" value="1"/>
</dbReference>
<keyword evidence="2" id="KW-0812">Transmembrane</keyword>
<evidence type="ECO:0000259" key="3">
    <source>
        <dbReference type="PROSITE" id="PS50275"/>
    </source>
</evidence>
<feature type="transmembrane region" description="Helical" evidence="2">
    <location>
        <begin position="546"/>
        <end position="567"/>
    </location>
</feature>
<accession>A0ABR4NSD2</accession>
<dbReference type="PANTHER" id="PTHR45662">
    <property type="entry name" value="PHOSPHATIDYLINOSITIDE PHOSPHATASE SAC1"/>
    <property type="match status" value="1"/>
</dbReference>
<dbReference type="InterPro" id="IPR002013">
    <property type="entry name" value="SAC_dom"/>
</dbReference>
<dbReference type="EMBL" id="JBEVYD010000007">
    <property type="protein sequence ID" value="KAL3231311.1"/>
    <property type="molecule type" value="Genomic_DNA"/>
</dbReference>
<dbReference type="Proteomes" id="UP001623330">
    <property type="component" value="Unassembled WGS sequence"/>
</dbReference>
<comment type="caution">
    <text evidence="4">The sequence shown here is derived from an EMBL/GenBank/DDBJ whole genome shotgun (WGS) entry which is preliminary data.</text>
</comment>
<feature type="compositionally biased region" description="Gly residues" evidence="1">
    <location>
        <begin position="28"/>
        <end position="48"/>
    </location>
</feature>
<evidence type="ECO:0000313" key="4">
    <source>
        <dbReference type="EMBL" id="KAL3231311.1"/>
    </source>
</evidence>
<evidence type="ECO:0000313" key="5">
    <source>
        <dbReference type="Proteomes" id="UP001623330"/>
    </source>
</evidence>
<reference evidence="4 5" key="1">
    <citation type="submission" date="2024-05" db="EMBL/GenBank/DDBJ databases">
        <title>Long read based assembly of the Candida bracarensis genome reveals expanded adhesin content.</title>
        <authorList>
            <person name="Marcet-Houben M."/>
            <person name="Ksiezopolska E."/>
            <person name="Gabaldon T."/>
        </authorList>
    </citation>
    <scope>NUCLEOTIDE SEQUENCE [LARGE SCALE GENOMIC DNA]</scope>
    <source>
        <strain evidence="4 5">CBM6</strain>
    </source>
</reference>
<keyword evidence="2" id="KW-1133">Transmembrane helix</keyword>